<dbReference type="Gene3D" id="1.10.10.10">
    <property type="entry name" value="Winged helix-like DNA-binding domain superfamily/Winged helix DNA-binding domain"/>
    <property type="match status" value="1"/>
</dbReference>
<organism evidence="9 10">
    <name type="scientific">Coniosporium apollinis (strain CBS 100218)</name>
    <name type="common">Rock-inhabiting black yeast</name>
    <dbReference type="NCBI Taxonomy" id="1168221"/>
    <lineage>
        <taxon>Eukaryota</taxon>
        <taxon>Fungi</taxon>
        <taxon>Dikarya</taxon>
        <taxon>Ascomycota</taxon>
        <taxon>Pezizomycotina</taxon>
        <taxon>Dothideomycetes</taxon>
        <taxon>Dothideomycetes incertae sedis</taxon>
        <taxon>Coniosporium</taxon>
    </lineage>
</organism>
<dbReference type="InterPro" id="IPR041984">
    <property type="entry name" value="Rsc8/Ssr1/Ssr2_ZZ"/>
</dbReference>
<evidence type="ECO:0000256" key="1">
    <source>
        <dbReference type="ARBA" id="ARBA00023015"/>
    </source>
</evidence>
<dbReference type="HOGENOM" id="CLU_004447_3_0_1"/>
<dbReference type="PANTHER" id="PTHR12802">
    <property type="entry name" value="SWI/SNF COMPLEX-RELATED"/>
    <property type="match status" value="1"/>
</dbReference>
<dbReference type="OrthoDB" id="118550at2759"/>
<feature type="compositionally biased region" description="Polar residues" evidence="5">
    <location>
        <begin position="342"/>
        <end position="353"/>
    </location>
</feature>
<feature type="domain" description="SANT" evidence="8">
    <location>
        <begin position="489"/>
        <end position="540"/>
    </location>
</feature>
<keyword evidence="4" id="KW-0539">Nucleus</keyword>
<dbReference type="GO" id="GO:0045893">
    <property type="term" value="P:positive regulation of DNA-templated transcription"/>
    <property type="evidence" value="ECO:0007669"/>
    <property type="project" value="TreeGrafter"/>
</dbReference>
<dbReference type="RefSeq" id="XP_007784571.1">
    <property type="nucleotide sequence ID" value="XM_007786381.1"/>
</dbReference>
<dbReference type="Pfam" id="PF00249">
    <property type="entry name" value="Myb_DNA-binding"/>
    <property type="match status" value="1"/>
</dbReference>
<dbReference type="InterPro" id="IPR001005">
    <property type="entry name" value="SANT/Myb"/>
</dbReference>
<dbReference type="InterPro" id="IPR036388">
    <property type="entry name" value="WH-like_DNA-bd_sf"/>
</dbReference>
<dbReference type="GeneID" id="19905825"/>
<dbReference type="GO" id="GO:0003677">
    <property type="term" value="F:DNA binding"/>
    <property type="evidence" value="ECO:0007669"/>
    <property type="project" value="UniProtKB-KW"/>
</dbReference>
<dbReference type="Pfam" id="PF04433">
    <property type="entry name" value="SWIRM"/>
    <property type="match status" value="1"/>
</dbReference>
<dbReference type="FunFam" id="1.10.10.10:FF:000020">
    <property type="entry name" value="SWI/SNF complex subunit SMARCC2 isoform c"/>
    <property type="match status" value="1"/>
</dbReference>
<dbReference type="GO" id="GO:0006338">
    <property type="term" value="P:chromatin remodeling"/>
    <property type="evidence" value="ECO:0007669"/>
    <property type="project" value="UniProtKB-ARBA"/>
</dbReference>
<dbReference type="FunFam" id="1.10.10.60:FF:000014">
    <property type="entry name" value="SWI/SNF complex subunit SMARCC2 isoform C"/>
    <property type="match status" value="1"/>
</dbReference>
<dbReference type="Gene3D" id="1.10.10.60">
    <property type="entry name" value="Homeodomain-like"/>
    <property type="match status" value="1"/>
</dbReference>
<dbReference type="SMART" id="SM00717">
    <property type="entry name" value="SANT"/>
    <property type="match status" value="1"/>
</dbReference>
<keyword evidence="2" id="KW-0238">DNA-binding</keyword>
<dbReference type="CDD" id="cd02336">
    <property type="entry name" value="ZZ_RSC8"/>
    <property type="match status" value="1"/>
</dbReference>
<name>R7Z5G3_CONA1</name>
<evidence type="ECO:0000256" key="3">
    <source>
        <dbReference type="ARBA" id="ARBA00023163"/>
    </source>
</evidence>
<dbReference type="SUPFAM" id="SSF46689">
    <property type="entry name" value="Homeodomain-like"/>
    <property type="match status" value="2"/>
</dbReference>
<dbReference type="InterPro" id="IPR009057">
    <property type="entry name" value="Homeodomain-like_sf"/>
</dbReference>
<dbReference type="PROSITE" id="PS51293">
    <property type="entry name" value="SANT"/>
    <property type="match status" value="1"/>
</dbReference>
<feature type="compositionally biased region" description="Low complexity" evidence="5">
    <location>
        <begin position="67"/>
        <end position="78"/>
    </location>
</feature>
<dbReference type="OMA" id="QQFNEME"/>
<feature type="compositionally biased region" description="Acidic residues" evidence="5">
    <location>
        <begin position="149"/>
        <end position="163"/>
    </location>
</feature>
<dbReference type="Pfam" id="PF16495">
    <property type="entry name" value="SWIRM-assoc_1"/>
    <property type="match status" value="1"/>
</dbReference>
<dbReference type="PANTHER" id="PTHR12802:SF41">
    <property type="entry name" value="BRAHMA ASSOCIATED PROTEIN 155 KDA"/>
    <property type="match status" value="1"/>
</dbReference>
<feature type="compositionally biased region" description="Basic and acidic residues" evidence="5">
    <location>
        <begin position="612"/>
        <end position="630"/>
    </location>
</feature>
<evidence type="ECO:0000256" key="4">
    <source>
        <dbReference type="ARBA" id="ARBA00023242"/>
    </source>
</evidence>
<protein>
    <recommendedName>
        <fullName evidence="11">SWIRM-domain-containing protein</fullName>
    </recommendedName>
</protein>
<dbReference type="AlphaFoldDB" id="R7Z5G3"/>
<gene>
    <name evidence="9" type="ORF">W97_08514</name>
</gene>
<dbReference type="CDD" id="cd00167">
    <property type="entry name" value="SANT"/>
    <property type="match status" value="1"/>
</dbReference>
<evidence type="ECO:0000259" key="6">
    <source>
        <dbReference type="PROSITE" id="PS50090"/>
    </source>
</evidence>
<dbReference type="GO" id="GO:0042393">
    <property type="term" value="F:histone binding"/>
    <property type="evidence" value="ECO:0007669"/>
    <property type="project" value="TreeGrafter"/>
</dbReference>
<feature type="region of interest" description="Disordered" evidence="5">
    <location>
        <begin position="1"/>
        <end position="37"/>
    </location>
</feature>
<dbReference type="eggNOG" id="KOG1279">
    <property type="taxonomic scope" value="Eukaryota"/>
</dbReference>
<feature type="region of interest" description="Disordered" evidence="5">
    <location>
        <begin position="321"/>
        <end position="400"/>
    </location>
</feature>
<dbReference type="Proteomes" id="UP000016924">
    <property type="component" value="Unassembled WGS sequence"/>
</dbReference>
<feature type="compositionally biased region" description="Low complexity" evidence="5">
    <location>
        <begin position="388"/>
        <end position="400"/>
    </location>
</feature>
<dbReference type="InterPro" id="IPR032451">
    <property type="entry name" value="SMARCC_C"/>
</dbReference>
<feature type="region of interest" description="Disordered" evidence="5">
    <location>
        <begin position="67"/>
        <end position="88"/>
    </location>
</feature>
<dbReference type="EMBL" id="JH767609">
    <property type="protein sequence ID" value="EON69254.1"/>
    <property type="molecule type" value="Genomic_DNA"/>
</dbReference>
<evidence type="ECO:0000259" key="8">
    <source>
        <dbReference type="PROSITE" id="PS51293"/>
    </source>
</evidence>
<dbReference type="PROSITE" id="PS50934">
    <property type="entry name" value="SWIRM"/>
    <property type="match status" value="1"/>
</dbReference>
<feature type="compositionally biased region" description="Basic and acidic residues" evidence="5">
    <location>
        <begin position="79"/>
        <end position="88"/>
    </location>
</feature>
<accession>R7Z5G3</accession>
<keyword evidence="3" id="KW-0804">Transcription</keyword>
<evidence type="ECO:0000256" key="2">
    <source>
        <dbReference type="ARBA" id="ARBA00023125"/>
    </source>
</evidence>
<feature type="domain" description="SWIRM" evidence="7">
    <location>
        <begin position="208"/>
        <end position="305"/>
    </location>
</feature>
<feature type="region of interest" description="Disordered" evidence="5">
    <location>
        <begin position="125"/>
        <end position="189"/>
    </location>
</feature>
<evidence type="ECO:0000259" key="7">
    <source>
        <dbReference type="PROSITE" id="PS50934"/>
    </source>
</evidence>
<proteinExistence type="predicted"/>
<feature type="non-terminal residue" evidence="9">
    <location>
        <position position="767"/>
    </location>
</feature>
<dbReference type="PROSITE" id="PS50090">
    <property type="entry name" value="MYB_LIKE"/>
    <property type="match status" value="1"/>
</dbReference>
<dbReference type="InterPro" id="IPR017884">
    <property type="entry name" value="SANT_dom"/>
</dbReference>
<reference evidence="10" key="1">
    <citation type="submission" date="2012-06" db="EMBL/GenBank/DDBJ databases">
        <title>The genome sequence of Coniosporium apollinis CBS 100218.</title>
        <authorList>
            <consortium name="The Broad Institute Genome Sequencing Platform"/>
            <person name="Cuomo C."/>
            <person name="Gorbushina A."/>
            <person name="Noack S."/>
            <person name="Walker B."/>
            <person name="Young S.K."/>
            <person name="Zeng Q."/>
            <person name="Gargeya S."/>
            <person name="Fitzgerald M."/>
            <person name="Haas B."/>
            <person name="Abouelleil A."/>
            <person name="Alvarado L."/>
            <person name="Arachchi H.M."/>
            <person name="Berlin A.M."/>
            <person name="Chapman S.B."/>
            <person name="Goldberg J."/>
            <person name="Griggs A."/>
            <person name="Gujja S."/>
            <person name="Hansen M."/>
            <person name="Howarth C."/>
            <person name="Imamovic A."/>
            <person name="Larimer J."/>
            <person name="McCowan C."/>
            <person name="Montmayeur A."/>
            <person name="Murphy C."/>
            <person name="Neiman D."/>
            <person name="Pearson M."/>
            <person name="Priest M."/>
            <person name="Roberts A."/>
            <person name="Saif S."/>
            <person name="Shea T."/>
            <person name="Sisk P."/>
            <person name="Sykes S."/>
            <person name="Wortman J."/>
            <person name="Nusbaum C."/>
            <person name="Birren B."/>
        </authorList>
    </citation>
    <scope>NUCLEOTIDE SEQUENCE [LARGE SCALE GENOMIC DNA]</scope>
    <source>
        <strain evidence="10">CBS 100218</strain>
    </source>
</reference>
<sequence>MDNATAQPVPGELTSTITAEEGAADVPAIVPPSDPSEDSAYLSLWDRLNALLEADGASASTARQLFPPLSSFPLPHSSRPVEEPERRDSWLPLNAGSAFVNHGFSNADAVMDDGGDQQADAAIETGSNATPVVSDNPLDAPEGPRPEAEAEADAEDEEMAETGDDVKRDLPAVGGETADGAAKEQPEQTKAAIETSARSHLISQAHAIILPSYSTWFDMHQIHNIEKKSLPEFFNSRNRSKTPAVYKDYRDFMVNTYRLNPAEYLTVTACRRNLAGDVCAIMRVHAFLEQWGLINYQVDPDTRPSNIGPPFTGHFRITADTPRGLQPHQPAPGSIVTPGKPNPTTSRLASATPPTKADLNLEIRRNIYESNGKEVTPSTSTVEKPANGEASTAEANGSAATATATAARSLEDSLKETGKPHYCYSCGIDCTRVRYHNTKSTPSSTTGKTGASLKFDLCPSCYMNGHFPASGQASDYTKLENENYKAVPDRDAPWTDAETLLLLEGLELFDDDWNSVADHVGSRTREECVMKFLQLEIEDKYLEGEPDTSAAVNGVVAGNLGYLSNGRIPFTQADNPVMSVMGFLAGLADPAVTAAAAGKSVEEMKRVLREKLERGSLGADKGKEKEKDTSTQDSTAPAQPAPVKDEPSAMDIDAASTTQTALATTTPSTTTNNNGTANPLTTLPLALTAARASALASHTERHLTALVSSAVNIELQKLSLKLTQFSELESLLQAERQDLEARREQLFLDRLAFQKRIRGVEGAFARA</sequence>
<evidence type="ECO:0008006" key="11">
    <source>
        <dbReference type="Google" id="ProtNLM"/>
    </source>
</evidence>
<evidence type="ECO:0000313" key="10">
    <source>
        <dbReference type="Proteomes" id="UP000016924"/>
    </source>
</evidence>
<dbReference type="STRING" id="1168221.R7Z5G3"/>
<dbReference type="InterPro" id="IPR007526">
    <property type="entry name" value="SWIRM"/>
</dbReference>
<feature type="domain" description="Myb-like" evidence="6">
    <location>
        <begin position="490"/>
        <end position="536"/>
    </location>
</feature>
<feature type="region of interest" description="Disordered" evidence="5">
    <location>
        <begin position="612"/>
        <end position="647"/>
    </location>
</feature>
<dbReference type="GO" id="GO:0016514">
    <property type="term" value="C:SWI/SNF complex"/>
    <property type="evidence" value="ECO:0007669"/>
    <property type="project" value="TreeGrafter"/>
</dbReference>
<keyword evidence="10" id="KW-1185">Reference proteome</keyword>
<evidence type="ECO:0000256" key="5">
    <source>
        <dbReference type="SAM" id="MobiDB-lite"/>
    </source>
</evidence>
<keyword evidence="1" id="KW-0805">Transcription regulation</keyword>
<evidence type="ECO:0000313" key="9">
    <source>
        <dbReference type="EMBL" id="EON69254.1"/>
    </source>
</evidence>